<accession>A0A0K2VAV4</accession>
<sequence>AINTIYNVIFEYFDLYVVCIHQLSLPSIFSSSKPMSSYTIIYQQSINNITWCFI</sequence>
<proteinExistence type="predicted"/>
<dbReference type="AlphaFoldDB" id="A0A0K2VAV4"/>
<feature type="non-terminal residue" evidence="1">
    <location>
        <position position="1"/>
    </location>
</feature>
<organism evidence="1">
    <name type="scientific">Lepeophtheirus salmonis</name>
    <name type="common">Salmon louse</name>
    <name type="synonym">Caligus salmonis</name>
    <dbReference type="NCBI Taxonomy" id="72036"/>
    <lineage>
        <taxon>Eukaryota</taxon>
        <taxon>Metazoa</taxon>
        <taxon>Ecdysozoa</taxon>
        <taxon>Arthropoda</taxon>
        <taxon>Crustacea</taxon>
        <taxon>Multicrustacea</taxon>
        <taxon>Hexanauplia</taxon>
        <taxon>Copepoda</taxon>
        <taxon>Siphonostomatoida</taxon>
        <taxon>Caligidae</taxon>
        <taxon>Lepeophtheirus</taxon>
    </lineage>
</organism>
<dbReference type="EMBL" id="HACA01029690">
    <property type="protein sequence ID" value="CDW47051.1"/>
    <property type="molecule type" value="Transcribed_RNA"/>
</dbReference>
<protein>
    <submittedName>
        <fullName evidence="1">Uncharacterized protein</fullName>
    </submittedName>
</protein>
<name>A0A0K2VAV4_LEPSM</name>
<reference evidence="1" key="1">
    <citation type="submission" date="2014-05" db="EMBL/GenBank/DDBJ databases">
        <authorList>
            <person name="Chronopoulou M."/>
        </authorList>
    </citation>
    <scope>NUCLEOTIDE SEQUENCE</scope>
    <source>
        <tissue evidence="1">Whole organism</tissue>
    </source>
</reference>
<evidence type="ECO:0000313" key="1">
    <source>
        <dbReference type="EMBL" id="CDW47051.1"/>
    </source>
</evidence>